<keyword evidence="1" id="KW-1133">Transmembrane helix</keyword>
<keyword evidence="1" id="KW-0472">Membrane</keyword>
<organism evidence="2 3">
    <name type="scientific">Promicromonospora sukumoe</name>
    <dbReference type="NCBI Taxonomy" id="88382"/>
    <lineage>
        <taxon>Bacteria</taxon>
        <taxon>Bacillati</taxon>
        <taxon>Actinomycetota</taxon>
        <taxon>Actinomycetes</taxon>
        <taxon>Micrococcales</taxon>
        <taxon>Promicromonosporaceae</taxon>
        <taxon>Promicromonospora</taxon>
    </lineage>
</organism>
<keyword evidence="2" id="KW-0240">DNA-directed RNA polymerase</keyword>
<dbReference type="EMBL" id="JACGWV010000001">
    <property type="protein sequence ID" value="MBA8806121.1"/>
    <property type="molecule type" value="Genomic_DNA"/>
</dbReference>
<gene>
    <name evidence="2" type="ORF">FHX71_000063</name>
</gene>
<dbReference type="AlphaFoldDB" id="A0A7W3J4G0"/>
<dbReference type="RefSeq" id="WP_182613905.1">
    <property type="nucleotide sequence ID" value="NZ_BAAATF010000001.1"/>
</dbReference>
<sequence>MAELTDGGPAAHHAYPCEQCGAIVEFAAGTGTLTCPYCGHAQEVVAVVREVREHDFAALAARARPAAPAAHDYRCGTCGAVTTSDHLSQKCGFCGSPMVAEVEGLGLVEPEAVLPFEVDRPAMQSALGTWVRSRWFAPSALKKVVSAEQAHGVYLPHWTFDARTRSDYTGQRGEHYWVTETYTTTDSEGRSQTHTRQVQKTRWYPASGTVGRDFDDVLVAGTGRVMPEHLAKLSPWPLQQARAYQPDYLAGYETLRYDVEPEAGLERAKGEMAPVIENDCERDIGGDVQRVFQVHTSYSAVTYKLLLLPVWIATYLYGGKPFQVLVNARTAEVVGQRPWSAWKITMTVLAGLLVAAVIIWAIVANGGGGSAGALADVGPFVEAAVRWGAGGVRESVGAPA</sequence>
<feature type="transmembrane region" description="Helical" evidence="1">
    <location>
        <begin position="300"/>
        <end position="318"/>
    </location>
</feature>
<dbReference type="Gene3D" id="2.20.28.30">
    <property type="entry name" value="RNA polymerase ii, chain L"/>
    <property type="match status" value="1"/>
</dbReference>
<dbReference type="Proteomes" id="UP000540568">
    <property type="component" value="Unassembled WGS sequence"/>
</dbReference>
<evidence type="ECO:0000256" key="1">
    <source>
        <dbReference type="SAM" id="Phobius"/>
    </source>
</evidence>
<evidence type="ECO:0000313" key="2">
    <source>
        <dbReference type="EMBL" id="MBA8806121.1"/>
    </source>
</evidence>
<protein>
    <submittedName>
        <fullName evidence="2">DNA-directed RNA polymerase subunit RPC12/RpoP</fullName>
    </submittedName>
</protein>
<accession>A0A7W3J4G0</accession>
<reference evidence="2 3" key="1">
    <citation type="submission" date="2020-07" db="EMBL/GenBank/DDBJ databases">
        <title>Sequencing the genomes of 1000 actinobacteria strains.</title>
        <authorList>
            <person name="Klenk H.-P."/>
        </authorList>
    </citation>
    <scope>NUCLEOTIDE SEQUENCE [LARGE SCALE GENOMIC DNA]</scope>
    <source>
        <strain evidence="2 3">DSM 44121</strain>
    </source>
</reference>
<proteinExistence type="predicted"/>
<keyword evidence="2" id="KW-0804">Transcription</keyword>
<keyword evidence="3" id="KW-1185">Reference proteome</keyword>
<comment type="caution">
    <text evidence="2">The sequence shown here is derived from an EMBL/GenBank/DDBJ whole genome shotgun (WGS) entry which is preliminary data.</text>
</comment>
<feature type="transmembrane region" description="Helical" evidence="1">
    <location>
        <begin position="339"/>
        <end position="363"/>
    </location>
</feature>
<dbReference type="GO" id="GO:0000428">
    <property type="term" value="C:DNA-directed RNA polymerase complex"/>
    <property type="evidence" value="ECO:0007669"/>
    <property type="project" value="UniProtKB-KW"/>
</dbReference>
<name>A0A7W3J4G0_9MICO</name>
<evidence type="ECO:0000313" key="3">
    <source>
        <dbReference type="Proteomes" id="UP000540568"/>
    </source>
</evidence>
<keyword evidence="1" id="KW-0812">Transmembrane</keyword>